<protein>
    <recommendedName>
        <fullName evidence="12">Cysteine--tRNA ligase</fullName>
        <ecNumber evidence="12">6.1.1.16</ecNumber>
    </recommendedName>
    <alternativeName>
        <fullName evidence="12">Cysteinyl-tRNA synthetase</fullName>
        <shortName evidence="12">CysRS</shortName>
    </alternativeName>
</protein>
<gene>
    <name evidence="12 14" type="primary">cysS</name>
    <name evidence="14" type="ORF">ERCIPSTX3056_336</name>
</gene>
<evidence type="ECO:0000256" key="2">
    <source>
        <dbReference type="ARBA" id="ARBA00005594"/>
    </source>
</evidence>
<dbReference type="GO" id="GO:0006423">
    <property type="term" value="P:cysteinyl-tRNA aminoacylation"/>
    <property type="evidence" value="ECO:0007669"/>
    <property type="project" value="UniProtKB-UniRule"/>
</dbReference>
<dbReference type="InterPro" id="IPR015273">
    <property type="entry name" value="Cys-tRNA-synt_Ia_DALR"/>
</dbReference>
<dbReference type="Gene3D" id="1.20.120.1910">
    <property type="entry name" value="Cysteine-tRNA ligase, C-terminal anti-codon recognition domain"/>
    <property type="match status" value="1"/>
</dbReference>
<keyword evidence="7 12" id="KW-0547">Nucleotide-binding</keyword>
<keyword evidence="11 12" id="KW-0030">Aminoacyl-tRNA synthetase</keyword>
<keyword evidence="15" id="KW-1185">Reference proteome</keyword>
<reference evidence="14 15" key="1">
    <citation type="submission" date="2019-02" db="EMBL/GenBank/DDBJ databases">
        <authorList>
            <person name="Manzano-Marin A."/>
            <person name="Manzano-Marin A."/>
        </authorList>
    </citation>
    <scope>NUCLEOTIDE SEQUENCE [LARGE SCALE GENOMIC DNA]</scope>
    <source>
        <strain evidence="14 15">ErCipseudotaxifoliae</strain>
    </source>
</reference>
<dbReference type="GO" id="GO:0005829">
    <property type="term" value="C:cytosol"/>
    <property type="evidence" value="ECO:0007669"/>
    <property type="project" value="TreeGrafter"/>
</dbReference>
<comment type="catalytic activity">
    <reaction evidence="12">
        <text>tRNA(Cys) + L-cysteine + ATP = L-cysteinyl-tRNA(Cys) + AMP + diphosphate</text>
        <dbReference type="Rhea" id="RHEA:17773"/>
        <dbReference type="Rhea" id="RHEA-COMP:9661"/>
        <dbReference type="Rhea" id="RHEA-COMP:9679"/>
        <dbReference type="ChEBI" id="CHEBI:30616"/>
        <dbReference type="ChEBI" id="CHEBI:33019"/>
        <dbReference type="ChEBI" id="CHEBI:35235"/>
        <dbReference type="ChEBI" id="CHEBI:78442"/>
        <dbReference type="ChEBI" id="CHEBI:78517"/>
        <dbReference type="ChEBI" id="CHEBI:456215"/>
        <dbReference type="EC" id="6.1.1.16"/>
    </reaction>
</comment>
<organism evidence="14 15">
    <name type="scientific">Candidatus Erwinia haradaeae</name>
    <dbReference type="NCBI Taxonomy" id="1922217"/>
    <lineage>
        <taxon>Bacteria</taxon>
        <taxon>Pseudomonadati</taxon>
        <taxon>Pseudomonadota</taxon>
        <taxon>Gammaproteobacteria</taxon>
        <taxon>Enterobacterales</taxon>
        <taxon>Erwiniaceae</taxon>
        <taxon>Erwinia</taxon>
    </lineage>
</organism>
<name>A0A451DJM2_9GAMM</name>
<dbReference type="PANTHER" id="PTHR10890">
    <property type="entry name" value="CYSTEINYL-TRNA SYNTHETASE"/>
    <property type="match status" value="1"/>
</dbReference>
<dbReference type="NCBIfam" id="TIGR00435">
    <property type="entry name" value="cysS"/>
    <property type="match status" value="1"/>
</dbReference>
<dbReference type="AlphaFoldDB" id="A0A451DJM2"/>
<dbReference type="OrthoDB" id="9815130at2"/>
<keyword evidence="8 12" id="KW-0862">Zinc</keyword>
<dbReference type="EC" id="6.1.1.16" evidence="12"/>
<dbReference type="Gene3D" id="3.40.50.620">
    <property type="entry name" value="HUPs"/>
    <property type="match status" value="1"/>
</dbReference>
<dbReference type="InterPro" id="IPR014729">
    <property type="entry name" value="Rossmann-like_a/b/a_fold"/>
</dbReference>
<keyword evidence="9 12" id="KW-0067">ATP-binding</keyword>
<dbReference type="SUPFAM" id="SSF52374">
    <property type="entry name" value="Nucleotidylyl transferase"/>
    <property type="match status" value="1"/>
</dbReference>
<dbReference type="InterPro" id="IPR032678">
    <property type="entry name" value="tRNA-synt_1_cat_dom"/>
</dbReference>
<accession>A0A451DJM2</accession>
<keyword evidence="4 12" id="KW-0963">Cytoplasm</keyword>
<dbReference type="GO" id="GO:0008270">
    <property type="term" value="F:zinc ion binding"/>
    <property type="evidence" value="ECO:0007669"/>
    <property type="project" value="UniProtKB-UniRule"/>
</dbReference>
<evidence type="ECO:0000256" key="1">
    <source>
        <dbReference type="ARBA" id="ARBA00004496"/>
    </source>
</evidence>
<feature type="binding site" evidence="12">
    <location>
        <position position="210"/>
    </location>
    <ligand>
        <name>Zn(2+)</name>
        <dbReference type="ChEBI" id="CHEBI:29105"/>
    </ligand>
</feature>
<keyword evidence="10 12" id="KW-0648">Protein biosynthesis</keyword>
<dbReference type="KEGG" id="ehd:ERCIPSTX3056_336"/>
<dbReference type="GO" id="GO:0004817">
    <property type="term" value="F:cysteine-tRNA ligase activity"/>
    <property type="evidence" value="ECO:0007669"/>
    <property type="project" value="UniProtKB-UniRule"/>
</dbReference>
<evidence type="ECO:0000256" key="5">
    <source>
        <dbReference type="ARBA" id="ARBA00022598"/>
    </source>
</evidence>
<dbReference type="Pfam" id="PF23493">
    <property type="entry name" value="CysS_C"/>
    <property type="match status" value="1"/>
</dbReference>
<dbReference type="RefSeq" id="WP_072666237.1">
    <property type="nucleotide sequence ID" value="NZ_LR217725.1"/>
</dbReference>
<dbReference type="SUPFAM" id="SSF47323">
    <property type="entry name" value="Anticodon-binding domain of a subclass of class I aminoacyl-tRNA synthetases"/>
    <property type="match status" value="1"/>
</dbReference>
<dbReference type="InterPro" id="IPR056411">
    <property type="entry name" value="CysS_C"/>
</dbReference>
<feature type="binding site" evidence="12">
    <location>
        <position position="28"/>
    </location>
    <ligand>
        <name>Zn(2+)</name>
        <dbReference type="ChEBI" id="CHEBI:29105"/>
    </ligand>
</feature>
<evidence type="ECO:0000256" key="12">
    <source>
        <dbReference type="HAMAP-Rule" id="MF_00041"/>
    </source>
</evidence>
<evidence type="ECO:0000313" key="14">
    <source>
        <dbReference type="EMBL" id="VFP86911.1"/>
    </source>
</evidence>
<dbReference type="SMART" id="SM00840">
    <property type="entry name" value="DALR_2"/>
    <property type="match status" value="1"/>
</dbReference>
<dbReference type="Pfam" id="PF01406">
    <property type="entry name" value="tRNA-synt_1e"/>
    <property type="match status" value="1"/>
</dbReference>
<evidence type="ECO:0000256" key="6">
    <source>
        <dbReference type="ARBA" id="ARBA00022723"/>
    </source>
</evidence>
<dbReference type="PANTHER" id="PTHR10890:SF3">
    <property type="entry name" value="CYSTEINE--TRNA LIGASE, CYTOPLASMIC"/>
    <property type="match status" value="1"/>
</dbReference>
<evidence type="ECO:0000256" key="10">
    <source>
        <dbReference type="ARBA" id="ARBA00022917"/>
    </source>
</evidence>
<evidence type="ECO:0000256" key="4">
    <source>
        <dbReference type="ARBA" id="ARBA00022490"/>
    </source>
</evidence>
<dbReference type="EMBL" id="LR217725">
    <property type="protein sequence ID" value="VFP86911.1"/>
    <property type="molecule type" value="Genomic_DNA"/>
</dbReference>
<evidence type="ECO:0000256" key="9">
    <source>
        <dbReference type="ARBA" id="ARBA00022840"/>
    </source>
</evidence>
<dbReference type="InterPro" id="IPR015803">
    <property type="entry name" value="Cys-tRNA-ligase"/>
</dbReference>
<evidence type="ECO:0000313" key="15">
    <source>
        <dbReference type="Proteomes" id="UP000294462"/>
    </source>
</evidence>
<sequence>MLKIFNTLSRTKEEFRPINGGMIGMYVCGMTVYDLCHIGHGRTFAVFDIIARYLRYLGYNLNYVRNITDIDDKIIKRAKHADTGITCLTQCMIHEMHQDLSALNILPPNHEPRATQYISEMILLIEKLIMRKYAYISHNGDVMFSVEKSSRYGCLSQQNLMNLNAGARVTFITDIKKNPLDFVLWKASKEDEPFWESPWGHGRPGWHIECSAMNHKQLGQHFDIHGGGSDLMFPHHENEIAQSTCAYNTPYVNYWMHSGMVMIDCEKMSKSLDNFLTVREILQHHDGETVRYFLISSHYRSQVNYNKDSLIQARSALERLYIALQHTDKNAHLSSGEEFAQRFFEAMDDDFNTPVACAVLFDLAREINRKKTTDTRLANSLAVRLRCLGGVLGLLEQDPGQFLKKHGLNCKDDTHSTIEDLIQIRLHARKNKNWKKADSIRNYLDEHMGVLLEDRVDGTQWRNK</sequence>
<evidence type="ECO:0000259" key="13">
    <source>
        <dbReference type="SMART" id="SM00840"/>
    </source>
</evidence>
<evidence type="ECO:0000256" key="7">
    <source>
        <dbReference type="ARBA" id="ARBA00022741"/>
    </source>
</evidence>
<proteinExistence type="inferred from homology"/>
<keyword evidence="5 12" id="KW-0436">Ligase</keyword>
<feature type="binding site" evidence="12">
    <location>
        <position position="270"/>
    </location>
    <ligand>
        <name>ATP</name>
        <dbReference type="ChEBI" id="CHEBI:30616"/>
    </ligand>
</feature>
<comment type="cofactor">
    <cofactor evidence="12">
        <name>Zn(2+)</name>
        <dbReference type="ChEBI" id="CHEBI:29105"/>
    </cofactor>
    <text evidence="12">Binds 1 zinc ion per subunit.</text>
</comment>
<evidence type="ECO:0000256" key="11">
    <source>
        <dbReference type="ARBA" id="ARBA00023146"/>
    </source>
</evidence>
<feature type="short sequence motif" description="'KMSKS' region" evidence="12">
    <location>
        <begin position="267"/>
        <end position="271"/>
    </location>
</feature>
<dbReference type="HAMAP" id="MF_00041">
    <property type="entry name" value="Cys_tRNA_synth"/>
    <property type="match status" value="1"/>
</dbReference>
<comment type="subunit">
    <text evidence="3 12">Monomer.</text>
</comment>
<dbReference type="Pfam" id="PF09190">
    <property type="entry name" value="DALR_2"/>
    <property type="match status" value="1"/>
</dbReference>
<feature type="binding site" evidence="12">
    <location>
        <position position="235"/>
    </location>
    <ligand>
        <name>Zn(2+)</name>
        <dbReference type="ChEBI" id="CHEBI:29105"/>
    </ligand>
</feature>
<evidence type="ECO:0000256" key="3">
    <source>
        <dbReference type="ARBA" id="ARBA00011245"/>
    </source>
</evidence>
<dbReference type="GO" id="GO:0005524">
    <property type="term" value="F:ATP binding"/>
    <property type="evidence" value="ECO:0007669"/>
    <property type="project" value="UniProtKB-UniRule"/>
</dbReference>
<comment type="subcellular location">
    <subcellularLocation>
        <location evidence="1 12">Cytoplasm</location>
    </subcellularLocation>
</comment>
<comment type="similarity">
    <text evidence="2 12">Belongs to the class-I aminoacyl-tRNA synthetase family.</text>
</comment>
<dbReference type="CDD" id="cd00672">
    <property type="entry name" value="CysRS_core"/>
    <property type="match status" value="1"/>
</dbReference>
<feature type="short sequence motif" description="'HIGH' region" evidence="12">
    <location>
        <begin position="30"/>
        <end position="40"/>
    </location>
</feature>
<dbReference type="FunFam" id="3.40.50.620:FF:000009">
    <property type="entry name" value="Cysteine--tRNA ligase"/>
    <property type="match status" value="1"/>
</dbReference>
<dbReference type="InterPro" id="IPR024909">
    <property type="entry name" value="Cys-tRNA/MSH_ligase"/>
</dbReference>
<dbReference type="PRINTS" id="PR00983">
    <property type="entry name" value="TRNASYNTHCYS"/>
</dbReference>
<evidence type="ECO:0000256" key="8">
    <source>
        <dbReference type="ARBA" id="ARBA00022833"/>
    </source>
</evidence>
<feature type="binding site" evidence="12">
    <location>
        <position position="239"/>
    </location>
    <ligand>
        <name>Zn(2+)</name>
        <dbReference type="ChEBI" id="CHEBI:29105"/>
    </ligand>
</feature>
<feature type="domain" description="Cysteinyl-tRNA synthetase class Ia DALR" evidence="13">
    <location>
        <begin position="342"/>
        <end position="403"/>
    </location>
</feature>
<keyword evidence="6 12" id="KW-0479">Metal-binding</keyword>
<dbReference type="InterPro" id="IPR009080">
    <property type="entry name" value="tRNAsynth_Ia_anticodon-bd"/>
</dbReference>
<dbReference type="Proteomes" id="UP000294462">
    <property type="component" value="Chromosome"/>
</dbReference>
<dbReference type="CDD" id="cd07963">
    <property type="entry name" value="Anticodon_Ia_Cys"/>
    <property type="match status" value="1"/>
</dbReference>